<accession>C0CYE3</accession>
<dbReference type="AlphaFoldDB" id="C0CYE3"/>
<comment type="caution">
    <text evidence="2">The sequence shown here is derived from an EMBL/GenBank/DDBJ whole genome shotgun (WGS) entry which is preliminary data.</text>
</comment>
<name>C0CYE3_9FIRM</name>
<proteinExistence type="predicted"/>
<dbReference type="InterPro" id="IPR029039">
    <property type="entry name" value="Flavoprotein-like_sf"/>
</dbReference>
<evidence type="ECO:0000313" key="2">
    <source>
        <dbReference type="EMBL" id="EEG55877.1"/>
    </source>
</evidence>
<dbReference type="RefSeq" id="WP_007709635.1">
    <property type="nucleotide sequence ID" value="NZ_GG657591.1"/>
</dbReference>
<dbReference type="Proteomes" id="UP000004756">
    <property type="component" value="Unassembled WGS sequence"/>
</dbReference>
<protein>
    <recommendedName>
        <fullName evidence="4">NADPH-dependent FMN reductase-like domain-containing protein</fullName>
    </recommendedName>
</protein>
<evidence type="ECO:0000313" key="3">
    <source>
        <dbReference type="Proteomes" id="UP000004756"/>
    </source>
</evidence>
<feature type="region of interest" description="Disordered" evidence="1">
    <location>
        <begin position="36"/>
        <end position="61"/>
    </location>
</feature>
<reference evidence="2 3" key="1">
    <citation type="submission" date="2009-02" db="EMBL/GenBank/DDBJ databases">
        <title>Draft genome sequence of Clostridium asparagiforme (DSM 15981).</title>
        <authorList>
            <person name="Sudarsanam P."/>
            <person name="Ley R."/>
            <person name="Guruge J."/>
            <person name="Turnbaugh P.J."/>
            <person name="Mahowald M."/>
            <person name="Liep D."/>
            <person name="Gordon J."/>
        </authorList>
    </citation>
    <scope>NUCLEOTIDE SEQUENCE [LARGE SCALE GENOMIC DNA]</scope>
    <source>
        <strain evidence="2 3">DSM 15981</strain>
    </source>
</reference>
<gene>
    <name evidence="2" type="ORF">CLOSTASPAR_02019</name>
</gene>
<feature type="compositionally biased region" description="Polar residues" evidence="1">
    <location>
        <begin position="40"/>
        <end position="49"/>
    </location>
</feature>
<dbReference type="EMBL" id="ACCJ01000111">
    <property type="protein sequence ID" value="EEG55877.1"/>
    <property type="molecule type" value="Genomic_DNA"/>
</dbReference>
<organism evidence="2 3">
    <name type="scientific">[Clostridium] asparagiforme DSM 15981</name>
    <dbReference type="NCBI Taxonomy" id="518636"/>
    <lineage>
        <taxon>Bacteria</taxon>
        <taxon>Bacillati</taxon>
        <taxon>Bacillota</taxon>
        <taxon>Clostridia</taxon>
        <taxon>Lachnospirales</taxon>
        <taxon>Lachnospiraceae</taxon>
        <taxon>Enterocloster</taxon>
    </lineage>
</organism>
<evidence type="ECO:0008006" key="4">
    <source>
        <dbReference type="Google" id="ProtNLM"/>
    </source>
</evidence>
<keyword evidence="3" id="KW-1185">Reference proteome</keyword>
<sequence>MGKKVLVLSTSPRAGGNSETLADEFMRGAAEAGHDVKKISSMTRKSTSAKVVWPARPPRNA</sequence>
<evidence type="ECO:0000256" key="1">
    <source>
        <dbReference type="SAM" id="MobiDB-lite"/>
    </source>
</evidence>
<dbReference type="HOGENOM" id="CLU_2914147_0_0_9"/>
<dbReference type="Gene3D" id="3.40.50.360">
    <property type="match status" value="1"/>
</dbReference>
<dbReference type="SUPFAM" id="SSF52218">
    <property type="entry name" value="Flavoproteins"/>
    <property type="match status" value="1"/>
</dbReference>